<sequence length="98" mass="10963">MPLASLIKTGISTLLSDIIIEDSSKAINILKEHFTFRADEITKGYQDSYGYAITAITVGLAAPEQKLAFIQKILHSKITRDFSDAIETKYLQPFAQQR</sequence>
<protein>
    <submittedName>
        <fullName evidence="1">Uncharacterized protein</fullName>
    </submittedName>
</protein>
<organism evidence="1 2">
    <name type="scientific">Candidatus Thiomargarita nelsonii</name>
    <dbReference type="NCBI Taxonomy" id="1003181"/>
    <lineage>
        <taxon>Bacteria</taxon>
        <taxon>Pseudomonadati</taxon>
        <taxon>Pseudomonadota</taxon>
        <taxon>Gammaproteobacteria</taxon>
        <taxon>Thiotrichales</taxon>
        <taxon>Thiotrichaceae</taxon>
        <taxon>Thiomargarita</taxon>
    </lineage>
</organism>
<evidence type="ECO:0000313" key="2">
    <source>
        <dbReference type="Proteomes" id="UP000030428"/>
    </source>
</evidence>
<dbReference type="EMBL" id="JSZA02000296">
    <property type="protein sequence ID" value="TGN99871.1"/>
    <property type="molecule type" value="Genomic_DNA"/>
</dbReference>
<accession>A0A4E0QX95</accession>
<name>A0A4E0QX95_9GAMM</name>
<evidence type="ECO:0000313" key="1">
    <source>
        <dbReference type="EMBL" id="TGN99871.1"/>
    </source>
</evidence>
<dbReference type="AlphaFoldDB" id="A0A4E0QX95"/>
<comment type="caution">
    <text evidence="1">The sequence shown here is derived from an EMBL/GenBank/DDBJ whole genome shotgun (WGS) entry which is preliminary data.</text>
</comment>
<reference evidence="1 2" key="1">
    <citation type="journal article" date="2016" name="Front. Microbiol.">
        <title>Single-Cell (Meta-)Genomics of a Dimorphic Candidatus Thiomargarita nelsonii Reveals Genomic Plasticity.</title>
        <authorList>
            <person name="Flood B.E."/>
            <person name="Fliss P."/>
            <person name="Jones D.S."/>
            <person name="Dick G.J."/>
            <person name="Jain S."/>
            <person name="Kaster A.K."/>
            <person name="Winkel M."/>
            <person name="Mussmann M."/>
            <person name="Bailey J."/>
        </authorList>
    </citation>
    <scope>NUCLEOTIDE SEQUENCE [LARGE SCALE GENOMIC DNA]</scope>
    <source>
        <strain evidence="1">Hydrate Ridge</strain>
    </source>
</reference>
<keyword evidence="2" id="KW-1185">Reference proteome</keyword>
<dbReference type="Proteomes" id="UP000030428">
    <property type="component" value="Unassembled WGS sequence"/>
</dbReference>
<feature type="non-terminal residue" evidence="1">
    <location>
        <position position="98"/>
    </location>
</feature>
<gene>
    <name evidence="1" type="ORF">PN36_32635</name>
</gene>
<proteinExistence type="predicted"/>